<dbReference type="SUPFAM" id="SSF51905">
    <property type="entry name" value="FAD/NAD(P)-binding domain"/>
    <property type="match status" value="1"/>
</dbReference>
<dbReference type="PATRIC" id="fig|883078.3.peg.318"/>
<dbReference type="Pfam" id="PF01494">
    <property type="entry name" value="FAD_binding_3"/>
    <property type="match status" value="2"/>
</dbReference>
<keyword evidence="1" id="KW-0560">Oxidoreductase</keyword>
<dbReference type="InterPro" id="IPR050493">
    <property type="entry name" value="FAD-dep_Monooxygenase_BioMet"/>
</dbReference>
<dbReference type="PRINTS" id="PR00420">
    <property type="entry name" value="RNGMNOXGNASE"/>
</dbReference>
<dbReference type="InterPro" id="IPR002938">
    <property type="entry name" value="FAD-bd"/>
</dbReference>
<protein>
    <recommendedName>
        <fullName evidence="3">FAD-binding domain-containing protein</fullName>
    </recommendedName>
</protein>
<dbReference type="GO" id="GO:0071949">
    <property type="term" value="F:FAD binding"/>
    <property type="evidence" value="ECO:0007669"/>
    <property type="project" value="InterPro"/>
</dbReference>
<evidence type="ECO:0000313" key="5">
    <source>
        <dbReference type="Proteomes" id="UP000001096"/>
    </source>
</evidence>
<dbReference type="Gene3D" id="3.50.50.60">
    <property type="entry name" value="FAD/NAD(P)-binding domain"/>
    <property type="match status" value="1"/>
</dbReference>
<comment type="caution">
    <text evidence="4">The sequence shown here is derived from an EMBL/GenBank/DDBJ whole genome shotgun (WGS) entry which is preliminary data.</text>
</comment>
<dbReference type="GO" id="GO:0004497">
    <property type="term" value="F:monooxygenase activity"/>
    <property type="evidence" value="ECO:0007669"/>
    <property type="project" value="UniProtKB-KW"/>
</dbReference>
<evidence type="ECO:0000256" key="1">
    <source>
        <dbReference type="ARBA" id="ARBA00023002"/>
    </source>
</evidence>
<evidence type="ECO:0000256" key="2">
    <source>
        <dbReference type="ARBA" id="ARBA00023033"/>
    </source>
</evidence>
<reference evidence="4 5" key="1">
    <citation type="submission" date="2012-04" db="EMBL/GenBank/DDBJ databases">
        <title>The Genome Sequence of Afipia broomeae ATCC 49717.</title>
        <authorList>
            <consortium name="The Broad Institute Genome Sequencing Platform"/>
            <person name="Earl A."/>
            <person name="Ward D."/>
            <person name="Feldgarden M."/>
            <person name="Gevers D."/>
            <person name="Huys G."/>
            <person name="Walker B."/>
            <person name="Young S.K."/>
            <person name="Zeng Q."/>
            <person name="Gargeya S."/>
            <person name="Fitzgerald M."/>
            <person name="Haas B."/>
            <person name="Abouelleil A."/>
            <person name="Alvarado L."/>
            <person name="Arachchi H.M."/>
            <person name="Berlin A."/>
            <person name="Chapman S.B."/>
            <person name="Goldberg J."/>
            <person name="Griggs A."/>
            <person name="Gujja S."/>
            <person name="Hansen M."/>
            <person name="Howarth C."/>
            <person name="Imamovic A."/>
            <person name="Larimer J."/>
            <person name="McCowen C."/>
            <person name="Montmayeur A."/>
            <person name="Murphy C."/>
            <person name="Neiman D."/>
            <person name="Pearson M."/>
            <person name="Priest M."/>
            <person name="Roberts A."/>
            <person name="Saif S."/>
            <person name="Shea T."/>
            <person name="Sisk P."/>
            <person name="Sykes S."/>
            <person name="Wortman J."/>
            <person name="Nusbaum C."/>
            <person name="Birren B."/>
        </authorList>
    </citation>
    <scope>NUCLEOTIDE SEQUENCE [LARGE SCALE GENOMIC DNA]</scope>
    <source>
        <strain evidence="4 5">ATCC 49717</strain>
    </source>
</reference>
<dbReference type="EMBL" id="AGWX01000001">
    <property type="protein sequence ID" value="EKS41212.1"/>
    <property type="molecule type" value="Genomic_DNA"/>
</dbReference>
<dbReference type="Gene3D" id="3.30.9.30">
    <property type="match status" value="1"/>
</dbReference>
<evidence type="ECO:0000259" key="3">
    <source>
        <dbReference type="Pfam" id="PF01494"/>
    </source>
</evidence>
<dbReference type="PANTHER" id="PTHR13789:SF268">
    <property type="entry name" value="5-METHYLPHENAZINE-1-CARBOXYLATE 1-MONOOXYGENASE"/>
    <property type="match status" value="1"/>
</dbReference>
<accession>K8PF08</accession>
<name>K8PF08_9BRAD</name>
<organism evidence="4 5">
    <name type="scientific">Afipia broomeae ATCC 49717</name>
    <dbReference type="NCBI Taxonomy" id="883078"/>
    <lineage>
        <taxon>Bacteria</taxon>
        <taxon>Pseudomonadati</taxon>
        <taxon>Pseudomonadota</taxon>
        <taxon>Alphaproteobacteria</taxon>
        <taxon>Hyphomicrobiales</taxon>
        <taxon>Nitrobacteraceae</taxon>
        <taxon>Afipia</taxon>
    </lineage>
</organism>
<dbReference type="RefSeq" id="WP_006019011.1">
    <property type="nucleotide sequence ID" value="NZ_KB375282.1"/>
</dbReference>
<sequence>MTVLIAGGGIGGLTLALSLHQIGIPCRVFESVPELKPLGVGINVLPHAVRELIELGLLDKLDAAGVRTKELSYFSKHGKPIWSEPRGIEAGYKWPQFSIHRGTLHQILLDTVVERLGADNLLNSHHVTSFTDSPEGVSANFIDKATGKDAGTYDGSLLIAADGIHSAIRARLYPDEGPPIWNGRILWRGITESDAFLSGRTMIMAGHEVLKFVCYPISNAPLPNGKFRINWIAERLLPPTYSWRREDYNRAAKLDEFLPWFEDWTFDWLDVPGLIRNCAHAYEYPLVDRDPIDRWTFGNITLMGDAAHPMYPIGSNGASQAILDARVLTREILKHGETATALQAYEAERRPATTELVKLNRRNGPEQVMQLVEERAPNGFNVVTEVMSQQELEDVANTYKRVAGFQVDALNAKPPIVPKPETSFLSSAG</sequence>
<keyword evidence="2" id="KW-0503">Monooxygenase</keyword>
<keyword evidence="5" id="KW-1185">Reference proteome</keyword>
<dbReference type="AlphaFoldDB" id="K8PF08"/>
<dbReference type="SUPFAM" id="SSF54373">
    <property type="entry name" value="FAD-linked reductases, C-terminal domain"/>
    <property type="match status" value="1"/>
</dbReference>
<evidence type="ECO:0000313" key="4">
    <source>
        <dbReference type="EMBL" id="EKS41212.1"/>
    </source>
</evidence>
<dbReference type="InterPro" id="IPR036188">
    <property type="entry name" value="FAD/NAD-bd_sf"/>
</dbReference>
<proteinExistence type="predicted"/>
<dbReference type="HOGENOM" id="CLU_009665_19_5_5"/>
<dbReference type="eggNOG" id="COG0654">
    <property type="taxonomic scope" value="Bacteria"/>
</dbReference>
<gene>
    <name evidence="4" type="ORF">HMPREF9695_00304</name>
</gene>
<dbReference type="PANTHER" id="PTHR13789">
    <property type="entry name" value="MONOOXYGENASE"/>
    <property type="match status" value="1"/>
</dbReference>
<feature type="domain" description="FAD-binding" evidence="3">
    <location>
        <begin position="292"/>
        <end position="358"/>
    </location>
</feature>
<dbReference type="NCBIfam" id="NF005720">
    <property type="entry name" value="PRK07538.1"/>
    <property type="match status" value="1"/>
</dbReference>
<feature type="domain" description="FAD-binding" evidence="3">
    <location>
        <begin position="2"/>
        <end position="172"/>
    </location>
</feature>
<dbReference type="Proteomes" id="UP000001096">
    <property type="component" value="Unassembled WGS sequence"/>
</dbReference>